<feature type="transmembrane region" description="Helical" evidence="10">
    <location>
        <begin position="282"/>
        <end position="303"/>
    </location>
</feature>
<evidence type="ECO:0000256" key="4">
    <source>
        <dbReference type="ARBA" id="ARBA00023040"/>
    </source>
</evidence>
<evidence type="ECO:0000256" key="10">
    <source>
        <dbReference type="SAM" id="Phobius"/>
    </source>
</evidence>
<dbReference type="Proteomes" id="UP000007110">
    <property type="component" value="Unassembled WGS sequence"/>
</dbReference>
<evidence type="ECO:0000256" key="1">
    <source>
        <dbReference type="ARBA" id="ARBA00004141"/>
    </source>
</evidence>
<evidence type="ECO:0000256" key="8">
    <source>
        <dbReference type="ARBA" id="ARBA00023180"/>
    </source>
</evidence>
<evidence type="ECO:0000259" key="11">
    <source>
        <dbReference type="PROSITE" id="PS50262"/>
    </source>
</evidence>
<keyword evidence="2 10" id="KW-0812">Transmembrane</keyword>
<feature type="transmembrane region" description="Helical" evidence="10">
    <location>
        <begin position="91"/>
        <end position="113"/>
    </location>
</feature>
<organism evidence="12 13">
    <name type="scientific">Strongylocentrotus purpuratus</name>
    <name type="common">Purple sea urchin</name>
    <dbReference type="NCBI Taxonomy" id="7668"/>
    <lineage>
        <taxon>Eukaryota</taxon>
        <taxon>Metazoa</taxon>
        <taxon>Echinodermata</taxon>
        <taxon>Eleutherozoa</taxon>
        <taxon>Echinozoa</taxon>
        <taxon>Echinoidea</taxon>
        <taxon>Euechinoidea</taxon>
        <taxon>Echinacea</taxon>
        <taxon>Camarodonta</taxon>
        <taxon>Echinidea</taxon>
        <taxon>Strongylocentrotidae</taxon>
        <taxon>Strongylocentrotus</taxon>
    </lineage>
</organism>
<feature type="transmembrane region" description="Helical" evidence="10">
    <location>
        <begin position="245"/>
        <end position="270"/>
    </location>
</feature>
<dbReference type="GO" id="GO:0005886">
    <property type="term" value="C:plasma membrane"/>
    <property type="evidence" value="ECO:0000318"/>
    <property type="project" value="GO_Central"/>
</dbReference>
<keyword evidence="9" id="KW-0807">Transducer</keyword>
<dbReference type="OrthoDB" id="2105199at2759"/>
<dbReference type="Gene3D" id="1.20.1070.10">
    <property type="entry name" value="Rhodopsin 7-helix transmembrane proteins"/>
    <property type="match status" value="1"/>
</dbReference>
<feature type="transmembrane region" description="Helical" evidence="10">
    <location>
        <begin position="53"/>
        <end position="79"/>
    </location>
</feature>
<evidence type="ECO:0000313" key="12">
    <source>
        <dbReference type="EnsemblMetazoa" id="XP_784266"/>
    </source>
</evidence>
<dbReference type="GO" id="GO:0071482">
    <property type="term" value="P:cellular response to light stimulus"/>
    <property type="evidence" value="ECO:0000318"/>
    <property type="project" value="GO_Central"/>
</dbReference>
<comment type="subcellular location">
    <subcellularLocation>
        <location evidence="1">Membrane</location>
        <topology evidence="1">Multi-pass membrane protein</topology>
    </subcellularLocation>
</comment>
<sequence>MDSIQDTTSPEIEQLHLAVGTVLVVWLAAGVLGNATLFAVFARYRKLCSPTNVLLLSLGLANLGMAICCIPLSTTANFIQRWPFHWEGCKFYGFFFMFFGLTTVGNTVTLAVSRYLIVCRSELAQQLTFSHYRYFAMSAWVNGLFWALMPIFGWSRYDIDSPLQTSCFVDWQRIDLSYVSYIVSWFIINFVLPLSLMVFCYVSAFLTRQEEAGEAEEGQFAADPTRNDEPSPNDVDWASQPEAHWIGIVTVVVFVLSWVPYSVLLLYVISNDPTEMPTYLPMVAPLFAEITLWIHPILFLVCVKKFRSYAIMMICCRTEVEAIEVDPQANDSHRMSEARRFADHFV</sequence>
<dbReference type="InterPro" id="IPR002962">
    <property type="entry name" value="Peropsin"/>
</dbReference>
<dbReference type="KEGG" id="spu:579038"/>
<dbReference type="GeneID" id="579038"/>
<evidence type="ECO:0000256" key="2">
    <source>
        <dbReference type="ARBA" id="ARBA00022692"/>
    </source>
</evidence>
<dbReference type="EnsemblMetazoa" id="XM_779173">
    <property type="protein sequence ID" value="XP_784266"/>
    <property type="gene ID" value="LOC579038"/>
</dbReference>
<dbReference type="GO" id="GO:0008020">
    <property type="term" value="F:G protein-coupled photoreceptor activity"/>
    <property type="evidence" value="ECO:0000318"/>
    <property type="project" value="GO_Central"/>
</dbReference>
<keyword evidence="3 10" id="KW-1133">Transmembrane helix</keyword>
<dbReference type="AlphaFoldDB" id="A0A7M7RE76"/>
<dbReference type="GO" id="GO:0007601">
    <property type="term" value="P:visual perception"/>
    <property type="evidence" value="ECO:0007669"/>
    <property type="project" value="InterPro"/>
</dbReference>
<reference evidence="13" key="1">
    <citation type="submission" date="2015-02" db="EMBL/GenBank/DDBJ databases">
        <title>Genome sequencing for Strongylocentrotus purpuratus.</title>
        <authorList>
            <person name="Murali S."/>
            <person name="Liu Y."/>
            <person name="Vee V."/>
            <person name="English A."/>
            <person name="Wang M."/>
            <person name="Skinner E."/>
            <person name="Han Y."/>
            <person name="Muzny D.M."/>
            <person name="Worley K.C."/>
            <person name="Gibbs R.A."/>
        </authorList>
    </citation>
    <scope>NUCLEOTIDE SEQUENCE</scope>
</reference>
<keyword evidence="7" id="KW-0675">Receptor</keyword>
<dbReference type="RefSeq" id="XP_784266.3">
    <property type="nucleotide sequence ID" value="XM_779173.4"/>
</dbReference>
<dbReference type="GO" id="GO:0001750">
    <property type="term" value="C:photoreceptor outer segment"/>
    <property type="evidence" value="ECO:0000318"/>
    <property type="project" value="GO_Central"/>
</dbReference>
<evidence type="ECO:0000256" key="9">
    <source>
        <dbReference type="ARBA" id="ARBA00023224"/>
    </source>
</evidence>
<feature type="transmembrane region" description="Helical" evidence="10">
    <location>
        <begin position="134"/>
        <end position="154"/>
    </location>
</feature>
<evidence type="ECO:0000256" key="6">
    <source>
        <dbReference type="ARBA" id="ARBA00023157"/>
    </source>
</evidence>
<name>A0A7M7RE76_STRPU</name>
<keyword evidence="5 10" id="KW-0472">Membrane</keyword>
<reference evidence="12" key="2">
    <citation type="submission" date="2021-01" db="UniProtKB">
        <authorList>
            <consortium name="EnsemblMetazoa"/>
        </authorList>
    </citation>
    <scope>IDENTIFICATION</scope>
</reference>
<dbReference type="CTD" id="10692"/>
<dbReference type="GO" id="GO:0007186">
    <property type="term" value="P:G protein-coupled receptor signaling pathway"/>
    <property type="evidence" value="ECO:0000318"/>
    <property type="project" value="GO_Central"/>
</dbReference>
<dbReference type="PRINTS" id="PR00237">
    <property type="entry name" value="GPCRRHODOPSN"/>
</dbReference>
<dbReference type="GO" id="GO:0007602">
    <property type="term" value="P:phototransduction"/>
    <property type="evidence" value="ECO:0000318"/>
    <property type="project" value="GO_Central"/>
</dbReference>
<feature type="transmembrane region" description="Helical" evidence="10">
    <location>
        <begin position="15"/>
        <end position="41"/>
    </location>
</feature>
<keyword evidence="13" id="KW-1185">Reference proteome</keyword>
<dbReference type="OMA" id="MHWNDSS"/>
<dbReference type="PROSITE" id="PS50262">
    <property type="entry name" value="G_PROTEIN_RECEP_F1_2"/>
    <property type="match status" value="1"/>
</dbReference>
<dbReference type="InterPro" id="IPR050125">
    <property type="entry name" value="GPCR_opsins"/>
</dbReference>
<dbReference type="PRINTS" id="PR01244">
    <property type="entry name" value="PEROPSIN"/>
</dbReference>
<dbReference type="Pfam" id="PF00001">
    <property type="entry name" value="7tm_1"/>
    <property type="match status" value="1"/>
</dbReference>
<evidence type="ECO:0000313" key="13">
    <source>
        <dbReference type="Proteomes" id="UP000007110"/>
    </source>
</evidence>
<dbReference type="InterPro" id="IPR017452">
    <property type="entry name" value="GPCR_Rhodpsn_7TM"/>
</dbReference>
<dbReference type="InParanoid" id="A0A7M7RE76"/>
<dbReference type="InterPro" id="IPR000276">
    <property type="entry name" value="GPCR_Rhodpsn"/>
</dbReference>
<evidence type="ECO:0000256" key="5">
    <source>
        <dbReference type="ARBA" id="ARBA00023136"/>
    </source>
</evidence>
<evidence type="ECO:0000256" key="7">
    <source>
        <dbReference type="ARBA" id="ARBA00023170"/>
    </source>
</evidence>
<feature type="transmembrane region" description="Helical" evidence="10">
    <location>
        <begin position="178"/>
        <end position="202"/>
    </location>
</feature>
<evidence type="ECO:0000256" key="3">
    <source>
        <dbReference type="ARBA" id="ARBA00022989"/>
    </source>
</evidence>
<keyword evidence="8" id="KW-0325">Glycoprotein</keyword>
<dbReference type="SUPFAM" id="SSF81321">
    <property type="entry name" value="Family A G protein-coupled receptor-like"/>
    <property type="match status" value="1"/>
</dbReference>
<accession>A0A7M7RE76</accession>
<proteinExistence type="predicted"/>
<keyword evidence="6" id="KW-1015">Disulfide bond</keyword>
<keyword evidence="4" id="KW-0297">G-protein coupled receptor</keyword>
<protein>
    <recommendedName>
        <fullName evidence="11">G-protein coupled receptors family 1 profile domain-containing protein</fullName>
    </recommendedName>
</protein>
<dbReference type="PANTHER" id="PTHR24240">
    <property type="entry name" value="OPSIN"/>
    <property type="match status" value="1"/>
</dbReference>
<feature type="domain" description="G-protein coupled receptors family 1 profile" evidence="11">
    <location>
        <begin position="33"/>
        <end position="299"/>
    </location>
</feature>